<feature type="compositionally biased region" description="Low complexity" evidence="2">
    <location>
        <begin position="84"/>
        <end position="98"/>
    </location>
</feature>
<dbReference type="InterPro" id="IPR036908">
    <property type="entry name" value="RlpA-like_sf"/>
</dbReference>
<accession>A0A507DQZ0</accession>
<name>A0A507DQZ0_9FUNG</name>
<evidence type="ECO:0000313" key="3">
    <source>
        <dbReference type="EMBL" id="TPX53655.1"/>
    </source>
</evidence>
<comment type="caution">
    <text evidence="3">The sequence shown here is derived from an EMBL/GenBank/DDBJ whole genome shotgun (WGS) entry which is preliminary data.</text>
</comment>
<protein>
    <recommendedName>
        <fullName evidence="5">RlpA-like protein double-psi beta-barrel domain-containing protein</fullName>
    </recommendedName>
</protein>
<dbReference type="SUPFAM" id="SSF50685">
    <property type="entry name" value="Barwin-like endoglucanases"/>
    <property type="match status" value="1"/>
</dbReference>
<keyword evidence="4" id="KW-1185">Reference proteome</keyword>
<organism evidence="3 4">
    <name type="scientific">Synchytrium endobioticum</name>
    <dbReference type="NCBI Taxonomy" id="286115"/>
    <lineage>
        <taxon>Eukaryota</taxon>
        <taxon>Fungi</taxon>
        <taxon>Fungi incertae sedis</taxon>
        <taxon>Chytridiomycota</taxon>
        <taxon>Chytridiomycota incertae sedis</taxon>
        <taxon>Chytridiomycetes</taxon>
        <taxon>Synchytriales</taxon>
        <taxon>Synchytriaceae</taxon>
        <taxon>Synchytrium</taxon>
    </lineage>
</organism>
<dbReference type="InterPro" id="IPR051477">
    <property type="entry name" value="Expansin_CellWall"/>
</dbReference>
<dbReference type="PANTHER" id="PTHR31836:SF21">
    <property type="entry name" value="EXPANSIN-LIKE PROTEIN 7"/>
    <property type="match status" value="1"/>
</dbReference>
<evidence type="ECO:0000313" key="4">
    <source>
        <dbReference type="Proteomes" id="UP000317494"/>
    </source>
</evidence>
<dbReference type="AlphaFoldDB" id="A0A507DQZ0"/>
<proteinExistence type="predicted"/>
<keyword evidence="1" id="KW-0732">Signal</keyword>
<dbReference type="EMBL" id="QEAN01000013">
    <property type="protein sequence ID" value="TPX53655.1"/>
    <property type="molecule type" value="Genomic_DNA"/>
</dbReference>
<dbReference type="CDD" id="cd22271">
    <property type="entry name" value="DPBB_EXP_N-like"/>
    <property type="match status" value="1"/>
</dbReference>
<gene>
    <name evidence="3" type="ORF">SeMB42_g00664</name>
</gene>
<feature type="region of interest" description="Disordered" evidence="2">
    <location>
        <begin position="69"/>
        <end position="98"/>
    </location>
</feature>
<dbReference type="Gene3D" id="2.40.40.10">
    <property type="entry name" value="RlpA-like domain"/>
    <property type="match status" value="1"/>
</dbReference>
<dbReference type="PANTHER" id="PTHR31836">
    <property type="match status" value="1"/>
</dbReference>
<reference evidence="3 4" key="1">
    <citation type="journal article" date="2019" name="Sci. Rep.">
        <title>Comparative genomics of chytrid fungi reveal insights into the obligate biotrophic and pathogenic lifestyle of Synchytrium endobioticum.</title>
        <authorList>
            <person name="van de Vossenberg B.T.L.H."/>
            <person name="Warris S."/>
            <person name="Nguyen H.D.T."/>
            <person name="van Gent-Pelzer M.P.E."/>
            <person name="Joly D.L."/>
            <person name="van de Geest H.C."/>
            <person name="Bonants P.J.M."/>
            <person name="Smith D.S."/>
            <person name="Levesque C.A."/>
            <person name="van der Lee T.A.J."/>
        </authorList>
    </citation>
    <scope>NUCLEOTIDE SEQUENCE [LARGE SCALE GENOMIC DNA]</scope>
    <source>
        <strain evidence="3 4">MB42</strain>
    </source>
</reference>
<dbReference type="VEuPathDB" id="FungiDB:SeMB42_g00664"/>
<sequence length="215" mass="22894">MSPAHTDDLKNHSQRLHYRLTVVKVLSTPLTPALSSISPLFIPNGALIRYNPLGPSLPANYEEADVHLERRSSSKCAGSRKGNKNNSTGNKTNSTGNKLVTSVSSGGNVISGFATWFNDAETQCLGDEPVPEGQIGIAINGVIPGAMEGKFCGKCVQITGPNGTIKKAVVVDVCDPKNCDYLSAKHIDIWGTEAYAVIGNPDDGVVNVKWEWIGC</sequence>
<evidence type="ECO:0008006" key="5">
    <source>
        <dbReference type="Google" id="ProtNLM"/>
    </source>
</evidence>
<dbReference type="Proteomes" id="UP000317494">
    <property type="component" value="Unassembled WGS sequence"/>
</dbReference>
<evidence type="ECO:0000256" key="1">
    <source>
        <dbReference type="ARBA" id="ARBA00022729"/>
    </source>
</evidence>
<evidence type="ECO:0000256" key="2">
    <source>
        <dbReference type="SAM" id="MobiDB-lite"/>
    </source>
</evidence>